<dbReference type="AlphaFoldDB" id="A0A0G4EYS2"/>
<organism evidence="1 2">
    <name type="scientific">Vitrella brassicaformis (strain CCMP3155)</name>
    <dbReference type="NCBI Taxonomy" id="1169540"/>
    <lineage>
        <taxon>Eukaryota</taxon>
        <taxon>Sar</taxon>
        <taxon>Alveolata</taxon>
        <taxon>Colpodellida</taxon>
        <taxon>Vitrellaceae</taxon>
        <taxon>Vitrella</taxon>
    </lineage>
</organism>
<gene>
    <name evidence="1" type="ORF">Vbra_21161</name>
</gene>
<evidence type="ECO:0000313" key="2">
    <source>
        <dbReference type="Proteomes" id="UP000041254"/>
    </source>
</evidence>
<dbReference type="EMBL" id="CDMY01000352">
    <property type="protein sequence ID" value="CEM04510.1"/>
    <property type="molecule type" value="Genomic_DNA"/>
</dbReference>
<accession>A0A0G4EYS2</accession>
<proteinExistence type="predicted"/>
<dbReference type="InParanoid" id="A0A0G4EYS2"/>
<protein>
    <submittedName>
        <fullName evidence="1">Uncharacterized protein</fullName>
    </submittedName>
</protein>
<reference evidence="1 2" key="1">
    <citation type="submission" date="2014-11" db="EMBL/GenBank/DDBJ databases">
        <authorList>
            <person name="Zhu J."/>
            <person name="Qi W."/>
            <person name="Song R."/>
        </authorList>
    </citation>
    <scope>NUCLEOTIDE SEQUENCE [LARGE SCALE GENOMIC DNA]</scope>
</reference>
<dbReference type="Proteomes" id="UP000041254">
    <property type="component" value="Unassembled WGS sequence"/>
</dbReference>
<keyword evidence="2" id="KW-1185">Reference proteome</keyword>
<evidence type="ECO:0000313" key="1">
    <source>
        <dbReference type="EMBL" id="CEM04510.1"/>
    </source>
</evidence>
<dbReference type="VEuPathDB" id="CryptoDB:Vbra_21161"/>
<name>A0A0G4EYS2_VITBC</name>
<sequence length="467" mass="50757">MGIDDVLSEINLWILDSDNFRQRPKTNYFLLGSSFDKVRADIHQVLEDLDILEGSPRKGRRHEWAEMAIAYSASVLRQGSDTKRRFQDKLRAFACWTLTLHLFDILVDSATVQQISAQKVKDILTAAWTGSKTFTDVIGVGVDGGVQEVTAEEVFLYGLFRLMAKTRALLDELHLPGEAYPIVLQQSLNHVDGRMAACDMTSTETYCAWRANHSKYKYATTVALVLRADALGLTDSPLTYIKEPIFQAVLPGAAQAASLLEDVLNYVRGVPSELNIIRIFEGSSGGAMADATPSHSDRAALKGVELINKGIQQVIDVVTAEVSAVSEGTPSTASMAVSEDGEASPTAGGIEALADKQRKLEALTRVVCETLTGCTTYYYTQGQYRGAWLVLESIFGDAEYLSKIAMKGGFVTIRRSTTAPNLKGMMAVSGIASSFVEPNVALNKTYRLPISHPPASASAPQDVTMKA</sequence>